<gene>
    <name evidence="2" type="ORF">JCM21531_1668</name>
</gene>
<dbReference type="GO" id="GO:0009055">
    <property type="term" value="F:electron transfer activity"/>
    <property type="evidence" value="ECO:0007669"/>
    <property type="project" value="InterPro"/>
</dbReference>
<dbReference type="InterPro" id="IPR003149">
    <property type="entry name" value="Fe_hydrogenase_ssu"/>
</dbReference>
<dbReference type="InterPro" id="IPR008953">
    <property type="entry name" value="Fe_hydrogenase_HydB"/>
</dbReference>
<dbReference type="AlphaFoldDB" id="W4V4Z2"/>
<keyword evidence="3" id="KW-1185">Reference proteome</keyword>
<evidence type="ECO:0000313" key="2">
    <source>
        <dbReference type="EMBL" id="GAE88237.1"/>
    </source>
</evidence>
<evidence type="ECO:0000313" key="3">
    <source>
        <dbReference type="Proteomes" id="UP000019109"/>
    </source>
</evidence>
<organism evidence="2 3">
    <name type="scientific">Acetivibrio straminisolvens JCM 21531</name>
    <dbReference type="NCBI Taxonomy" id="1294263"/>
    <lineage>
        <taxon>Bacteria</taxon>
        <taxon>Bacillati</taxon>
        <taxon>Bacillota</taxon>
        <taxon>Clostridia</taxon>
        <taxon>Eubacteriales</taxon>
        <taxon>Oscillospiraceae</taxon>
        <taxon>Acetivibrio</taxon>
    </lineage>
</organism>
<reference evidence="2" key="1">
    <citation type="journal article" date="2014" name="Genome Announc.">
        <title>Draft Genome Sequence of Clostridium straminisolvens Strain JCM 21531T, Isolated from a Cellulose-Degrading Bacterial Community.</title>
        <authorList>
            <person name="Yuki M."/>
            <person name="Oshima K."/>
            <person name="Suda W."/>
            <person name="Sakamoto M."/>
            <person name="Kitamura K."/>
            <person name="Iida T."/>
            <person name="Hattori M."/>
            <person name="Ohkuma M."/>
        </authorList>
    </citation>
    <scope>NUCLEOTIDE SEQUENCE [LARGE SCALE GENOMIC DNA]</scope>
    <source>
        <strain evidence="2">JCM 21531</strain>
    </source>
</reference>
<dbReference type="GO" id="GO:0042597">
    <property type="term" value="C:periplasmic space"/>
    <property type="evidence" value="ECO:0007669"/>
    <property type="project" value="InterPro"/>
</dbReference>
<comment type="caution">
    <text evidence="2">The sequence shown here is derived from an EMBL/GenBank/DDBJ whole genome shotgun (WGS) entry which is preliminary data.</text>
</comment>
<accession>W4V4Z2</accession>
<dbReference type="GO" id="GO:0051536">
    <property type="term" value="F:iron-sulfur cluster binding"/>
    <property type="evidence" value="ECO:0007669"/>
    <property type="project" value="InterPro"/>
</dbReference>
<dbReference type="SMART" id="SM00902">
    <property type="entry name" value="Fe_hyd_SSU"/>
    <property type="match status" value="1"/>
</dbReference>
<dbReference type="SUPFAM" id="SSF48674">
    <property type="entry name" value="Fe-only hydrogenase smaller subunit"/>
    <property type="match status" value="1"/>
</dbReference>
<feature type="domain" description="Iron hydrogenase small subunit" evidence="1">
    <location>
        <begin position="1"/>
        <end position="55"/>
    </location>
</feature>
<name>W4V4Z2_9FIRM</name>
<protein>
    <submittedName>
        <fullName evidence="2">Hydrogenase</fullName>
    </submittedName>
</protein>
<dbReference type="InterPro" id="IPR036991">
    <property type="entry name" value="Fe_hydrogenase_ssu_sf"/>
</dbReference>
<sequence>MRSERAKAIYEEDRELPIRKSHENPKVKMLYDEYFGEPGGHKAHELLHTHYVKRENYPIE</sequence>
<dbReference type="Gene3D" id="4.10.260.20">
    <property type="entry name" value="Iron hydrogenase, small subunit"/>
    <property type="match status" value="1"/>
</dbReference>
<dbReference type="Pfam" id="PF02256">
    <property type="entry name" value="Fe_hyd_SSU"/>
    <property type="match status" value="1"/>
</dbReference>
<dbReference type="EMBL" id="BAVR01000015">
    <property type="protein sequence ID" value="GAE88237.1"/>
    <property type="molecule type" value="Genomic_DNA"/>
</dbReference>
<evidence type="ECO:0000259" key="1">
    <source>
        <dbReference type="SMART" id="SM00902"/>
    </source>
</evidence>
<dbReference type="GO" id="GO:0005506">
    <property type="term" value="F:iron ion binding"/>
    <property type="evidence" value="ECO:0007669"/>
    <property type="project" value="InterPro"/>
</dbReference>
<proteinExistence type="predicted"/>
<dbReference type="GO" id="GO:0008901">
    <property type="term" value="F:ferredoxin hydrogenase activity"/>
    <property type="evidence" value="ECO:0007669"/>
    <property type="project" value="InterPro"/>
</dbReference>
<dbReference type="Proteomes" id="UP000019109">
    <property type="component" value="Unassembled WGS sequence"/>
</dbReference>
<dbReference type="STRING" id="1294263.JCM21531_1668"/>